<protein>
    <submittedName>
        <fullName evidence="1">Uncharacterized protein</fullName>
    </submittedName>
</protein>
<name>A0ACC3MWR6_9PEZI</name>
<accession>A0ACC3MWR6</accession>
<evidence type="ECO:0000313" key="2">
    <source>
        <dbReference type="Proteomes" id="UP001281147"/>
    </source>
</evidence>
<keyword evidence="2" id="KW-1185">Reference proteome</keyword>
<gene>
    <name evidence="1" type="ORF">LTR37_013394</name>
</gene>
<organism evidence="1 2">
    <name type="scientific">Vermiconidia calcicola</name>
    <dbReference type="NCBI Taxonomy" id="1690605"/>
    <lineage>
        <taxon>Eukaryota</taxon>
        <taxon>Fungi</taxon>
        <taxon>Dikarya</taxon>
        <taxon>Ascomycota</taxon>
        <taxon>Pezizomycotina</taxon>
        <taxon>Dothideomycetes</taxon>
        <taxon>Dothideomycetidae</taxon>
        <taxon>Mycosphaerellales</taxon>
        <taxon>Extremaceae</taxon>
        <taxon>Vermiconidia</taxon>
    </lineage>
</organism>
<dbReference type="Proteomes" id="UP001281147">
    <property type="component" value="Unassembled WGS sequence"/>
</dbReference>
<reference evidence="1" key="1">
    <citation type="submission" date="2023-07" db="EMBL/GenBank/DDBJ databases">
        <title>Black Yeasts Isolated from many extreme environments.</title>
        <authorList>
            <person name="Coleine C."/>
            <person name="Stajich J.E."/>
            <person name="Selbmann L."/>
        </authorList>
    </citation>
    <scope>NUCLEOTIDE SEQUENCE</scope>
    <source>
        <strain evidence="1">CCFEE 5714</strain>
    </source>
</reference>
<proteinExistence type="predicted"/>
<evidence type="ECO:0000313" key="1">
    <source>
        <dbReference type="EMBL" id="KAK3705233.1"/>
    </source>
</evidence>
<sequence>MSVPEIKPWLTMASALARFDFPTTFFQPQLSSEVLTVEGVRKWCKEGTIAGILSQFRREAVSRGSRRMSLMKGFGFQFANWAIAADTLVQRAMSVDAAVPTKVDREATQEERVISVMHKLVAAEKMPVAAPYSVAPKDVENRLRLAICVMITAVKDLQVDNSYFSKLLNGRSTHPFSHDSGEDSEEEKKSRKRARGDRAGGKKTKKSDIEDHPTVDGTVTRDYATEMVPARRRPPPSSSSARAENESARKDYQPANKDSILTEVDGKRITRLDEFEKLTDYQPPVFEPHECAPDSQSVIWHFQNQYLSIRELVKAANDEADTVRARCSELEQAVLLADQERDEAIAEKMEMCELTEKYHAELKSMEETWEKTND</sequence>
<dbReference type="EMBL" id="JAUTXU010000131">
    <property type="protein sequence ID" value="KAK3705233.1"/>
    <property type="molecule type" value="Genomic_DNA"/>
</dbReference>
<comment type="caution">
    <text evidence="1">The sequence shown here is derived from an EMBL/GenBank/DDBJ whole genome shotgun (WGS) entry which is preliminary data.</text>
</comment>